<gene>
    <name evidence="1" type="ORF">EF096_18250</name>
</gene>
<name>A0ABX9XDG7_9PSED</name>
<protein>
    <recommendedName>
        <fullName evidence="3">DUF3077 domain-containing protein</fullName>
    </recommendedName>
</protein>
<dbReference type="Proteomes" id="UP000275199">
    <property type="component" value="Unassembled WGS sequence"/>
</dbReference>
<evidence type="ECO:0000313" key="2">
    <source>
        <dbReference type="Proteomes" id="UP000275199"/>
    </source>
</evidence>
<comment type="caution">
    <text evidence="1">The sequence shown here is derived from an EMBL/GenBank/DDBJ whole genome shotgun (WGS) entry which is preliminary data.</text>
</comment>
<evidence type="ECO:0000313" key="1">
    <source>
        <dbReference type="EMBL" id="ROZ81191.1"/>
    </source>
</evidence>
<reference evidence="1 2" key="1">
    <citation type="submission" date="2018-11" db="EMBL/GenBank/DDBJ databases">
        <authorList>
            <person name="Jang G.I."/>
            <person name="Hwang C.Y."/>
        </authorList>
    </citation>
    <scope>NUCLEOTIDE SEQUENCE [LARGE SCALE GENOMIC DNA]</scope>
    <source>
        <strain evidence="1 2">SSM26</strain>
    </source>
</reference>
<sequence>MNCFVRKGVKELVRPAACEEVARFGSTLDLIKAKLAVESLQSNLKDVALELSHGRSPTELSVLLSDYINLALEELGSASISIER</sequence>
<organism evidence="1 2">
    <name type="scientific">Pseudomonas neustonica</name>
    <dbReference type="NCBI Taxonomy" id="2487346"/>
    <lineage>
        <taxon>Bacteria</taxon>
        <taxon>Pseudomonadati</taxon>
        <taxon>Pseudomonadota</taxon>
        <taxon>Gammaproteobacteria</taxon>
        <taxon>Pseudomonadales</taxon>
        <taxon>Pseudomonadaceae</taxon>
        <taxon>Pseudomonas</taxon>
    </lineage>
</organism>
<evidence type="ECO:0008006" key="3">
    <source>
        <dbReference type="Google" id="ProtNLM"/>
    </source>
</evidence>
<keyword evidence="2" id="KW-1185">Reference proteome</keyword>
<dbReference type="EMBL" id="RKKU01000033">
    <property type="protein sequence ID" value="ROZ81191.1"/>
    <property type="molecule type" value="Genomic_DNA"/>
</dbReference>
<accession>A0ABX9XDG7</accession>
<proteinExistence type="predicted"/>